<dbReference type="InterPro" id="IPR008300">
    <property type="entry name" value="PTAC"/>
</dbReference>
<dbReference type="Pfam" id="PF06130">
    <property type="entry name" value="PTAC"/>
    <property type="match status" value="1"/>
</dbReference>
<name>A0A285SPG3_9RHOB</name>
<protein>
    <recommendedName>
        <fullName evidence="5 12">Phosphate propanoyltransferase</fullName>
        <ecNumber evidence="4 12">2.3.1.222</ecNumber>
    </recommendedName>
</protein>
<dbReference type="AlphaFoldDB" id="A0A285SPG3"/>
<dbReference type="EMBL" id="OBMT01000007">
    <property type="protein sequence ID" value="SOC09382.1"/>
    <property type="molecule type" value="Genomic_DNA"/>
</dbReference>
<dbReference type="OrthoDB" id="9784365at2"/>
<keyword evidence="11" id="KW-1283">Bacterial microcompartment</keyword>
<evidence type="ECO:0000256" key="11">
    <source>
        <dbReference type="ARBA" id="ARBA00024446"/>
    </source>
</evidence>
<evidence type="ECO:0000256" key="5">
    <source>
        <dbReference type="ARBA" id="ARBA00020837"/>
    </source>
</evidence>
<keyword evidence="6 12" id="KW-0808">Transferase</keyword>
<evidence type="ECO:0000256" key="10">
    <source>
        <dbReference type="ARBA" id="ARBA00024322"/>
    </source>
</evidence>
<dbReference type="PANTHER" id="PTHR39453:SF1">
    <property type="entry name" value="PHOSPHATE PROPANOYLTRANSFERASE"/>
    <property type="match status" value="1"/>
</dbReference>
<keyword evidence="9 12" id="KW-0012">Acyltransferase</keyword>
<evidence type="ECO:0000256" key="1">
    <source>
        <dbReference type="ARBA" id="ARBA00001947"/>
    </source>
</evidence>
<accession>A0A285SPG3</accession>
<dbReference type="Proteomes" id="UP000219111">
    <property type="component" value="Unassembled WGS sequence"/>
</dbReference>
<reference evidence="14" key="1">
    <citation type="submission" date="2017-08" db="EMBL/GenBank/DDBJ databases">
        <authorList>
            <person name="Varghese N."/>
            <person name="Submissions S."/>
        </authorList>
    </citation>
    <scope>NUCLEOTIDE SEQUENCE [LARGE SCALE GENOMIC DNA]</scope>
    <source>
        <strain evidence="14">JA276</strain>
    </source>
</reference>
<comment type="catalytic activity">
    <reaction evidence="12">
        <text>propanoyl-CoA + phosphate = propanoyl phosphate + CoA</text>
        <dbReference type="Rhea" id="RHEA:28046"/>
        <dbReference type="ChEBI" id="CHEBI:43474"/>
        <dbReference type="ChEBI" id="CHEBI:57287"/>
        <dbReference type="ChEBI" id="CHEBI:57392"/>
        <dbReference type="ChEBI" id="CHEBI:58933"/>
        <dbReference type="EC" id="2.3.1.222"/>
    </reaction>
</comment>
<sequence length="220" mass="23082">MNITTPLIERILAEVLAQGQAAAATPVAADPALVPVGVSNRHIHLSRPDMDILFGPGASLTRMKAMKQPGQYAAEETVILRGPKGEIGKVRVLGPLRKETQIEVSVADGFVLGIKPPMRMSGKLEGSAGLTVVGPKGAVVKDAGVIVALRHIHMAPADASRLGLKNGDTVDVDVTGPRGGIMRNVAIRSDEVSATEMHIDVEEANAFGLKNDALVRILKA</sequence>
<evidence type="ECO:0000256" key="12">
    <source>
        <dbReference type="PIRNR" id="PIRNR010130"/>
    </source>
</evidence>
<dbReference type="UniPathway" id="UPA00621"/>
<dbReference type="NCBIfam" id="NF011652">
    <property type="entry name" value="PRK15070.1"/>
    <property type="match status" value="1"/>
</dbReference>
<dbReference type="PIRSF" id="PIRSF010130">
    <property type="entry name" value="PduL"/>
    <property type="match status" value="1"/>
</dbReference>
<dbReference type="GO" id="GO:0016747">
    <property type="term" value="F:acyltransferase activity, transferring groups other than amino-acyl groups"/>
    <property type="evidence" value="ECO:0007669"/>
    <property type="project" value="InterPro"/>
</dbReference>
<dbReference type="GO" id="GO:0046872">
    <property type="term" value="F:metal ion binding"/>
    <property type="evidence" value="ECO:0007669"/>
    <property type="project" value="UniProtKB-KW"/>
</dbReference>
<evidence type="ECO:0000256" key="6">
    <source>
        <dbReference type="ARBA" id="ARBA00022679"/>
    </source>
</evidence>
<dbReference type="GO" id="GO:0051144">
    <property type="term" value="P:1,2-propanediol catabolic process"/>
    <property type="evidence" value="ECO:0007669"/>
    <property type="project" value="UniProtKB-UniPathway"/>
</dbReference>
<evidence type="ECO:0000256" key="2">
    <source>
        <dbReference type="ARBA" id="ARBA00004836"/>
    </source>
</evidence>
<dbReference type="GO" id="GO:0031469">
    <property type="term" value="C:bacterial microcompartment"/>
    <property type="evidence" value="ECO:0007669"/>
    <property type="project" value="UniProtKB-SubCell"/>
</dbReference>
<dbReference type="PANTHER" id="PTHR39453">
    <property type="entry name" value="PHOSPHATE PROPANOYLTRANSFERASE"/>
    <property type="match status" value="1"/>
</dbReference>
<comment type="similarity">
    <text evidence="3 12">Belongs to the PduL family.</text>
</comment>
<gene>
    <name evidence="13" type="ORF">SAMN05877831_107113</name>
</gene>
<evidence type="ECO:0000256" key="3">
    <source>
        <dbReference type="ARBA" id="ARBA00007342"/>
    </source>
</evidence>
<keyword evidence="7" id="KW-0479">Metal-binding</keyword>
<comment type="subcellular location">
    <subcellularLocation>
        <location evidence="10">Bacterial microcompartment</location>
    </subcellularLocation>
</comment>
<evidence type="ECO:0000256" key="9">
    <source>
        <dbReference type="ARBA" id="ARBA00023315"/>
    </source>
</evidence>
<proteinExistence type="inferred from homology"/>
<comment type="function">
    <text evidence="12">Involved in 1,2-propanediol (1,2-PD) degradation by catalyzing the conversion of propanoyl-CoA to propanoyl-phosphate.</text>
</comment>
<evidence type="ECO:0000256" key="4">
    <source>
        <dbReference type="ARBA" id="ARBA00012206"/>
    </source>
</evidence>
<keyword evidence="8" id="KW-0862">Zinc</keyword>
<organism evidence="13 14">
    <name type="scientific">Rhodobacter maris</name>
    <dbReference type="NCBI Taxonomy" id="446682"/>
    <lineage>
        <taxon>Bacteria</taxon>
        <taxon>Pseudomonadati</taxon>
        <taxon>Pseudomonadota</taxon>
        <taxon>Alphaproteobacteria</taxon>
        <taxon>Rhodobacterales</taxon>
        <taxon>Rhodobacter group</taxon>
        <taxon>Rhodobacter</taxon>
    </lineage>
</organism>
<comment type="pathway">
    <text evidence="2 12">Polyol metabolism; 1,2-propanediol degradation.</text>
</comment>
<dbReference type="RefSeq" id="WP_097070251.1">
    <property type="nucleotide sequence ID" value="NZ_OBMT01000007.1"/>
</dbReference>
<dbReference type="EC" id="2.3.1.222" evidence="4 12"/>
<comment type="cofactor">
    <cofactor evidence="1">
        <name>Zn(2+)</name>
        <dbReference type="ChEBI" id="CHEBI:29105"/>
    </cofactor>
</comment>
<evidence type="ECO:0000313" key="13">
    <source>
        <dbReference type="EMBL" id="SOC09382.1"/>
    </source>
</evidence>
<evidence type="ECO:0000313" key="14">
    <source>
        <dbReference type="Proteomes" id="UP000219111"/>
    </source>
</evidence>
<evidence type="ECO:0000256" key="8">
    <source>
        <dbReference type="ARBA" id="ARBA00022833"/>
    </source>
</evidence>
<evidence type="ECO:0000256" key="7">
    <source>
        <dbReference type="ARBA" id="ARBA00022723"/>
    </source>
</evidence>
<keyword evidence="14" id="KW-1185">Reference proteome</keyword>